<dbReference type="InterPro" id="IPR011993">
    <property type="entry name" value="PH-like_dom_sf"/>
</dbReference>
<feature type="compositionally biased region" description="Polar residues" evidence="1">
    <location>
        <begin position="595"/>
        <end position="608"/>
    </location>
</feature>
<keyword evidence="6" id="KW-1185">Reference proteome</keyword>
<organism evidence="5 6">
    <name type="scientific">Clathrus columnatus</name>
    <dbReference type="NCBI Taxonomy" id="1419009"/>
    <lineage>
        <taxon>Eukaryota</taxon>
        <taxon>Fungi</taxon>
        <taxon>Dikarya</taxon>
        <taxon>Basidiomycota</taxon>
        <taxon>Agaricomycotina</taxon>
        <taxon>Agaricomycetes</taxon>
        <taxon>Phallomycetidae</taxon>
        <taxon>Phallales</taxon>
        <taxon>Clathraceae</taxon>
        <taxon>Clathrus</taxon>
    </lineage>
</organism>
<dbReference type="InterPro" id="IPR001331">
    <property type="entry name" value="GDS_CDC24_CS"/>
</dbReference>
<dbReference type="PROSITE" id="PS51745">
    <property type="entry name" value="PB1"/>
    <property type="match status" value="1"/>
</dbReference>
<dbReference type="SMART" id="SM00666">
    <property type="entry name" value="PB1"/>
    <property type="match status" value="1"/>
</dbReference>
<feature type="compositionally biased region" description="Polar residues" evidence="1">
    <location>
        <begin position="578"/>
        <end position="587"/>
    </location>
</feature>
<dbReference type="GO" id="GO:0000935">
    <property type="term" value="C:division septum"/>
    <property type="evidence" value="ECO:0007669"/>
    <property type="project" value="TreeGrafter"/>
</dbReference>
<dbReference type="PROSITE" id="PS50003">
    <property type="entry name" value="PH_DOMAIN"/>
    <property type="match status" value="1"/>
</dbReference>
<dbReference type="FunFam" id="2.30.29.30:FF:000365">
    <property type="entry name" value="Related to CDC24-GTP/GDP exchange factor for Cdc42p"/>
    <property type="match status" value="1"/>
</dbReference>
<dbReference type="InterPro" id="IPR001849">
    <property type="entry name" value="PH_domain"/>
</dbReference>
<dbReference type="PANTHER" id="PTHR47339">
    <property type="entry name" value="CELL DIVISION CONTROL PROTEIN 24"/>
    <property type="match status" value="1"/>
</dbReference>
<evidence type="ECO:0000259" key="2">
    <source>
        <dbReference type="PROSITE" id="PS50003"/>
    </source>
</evidence>
<dbReference type="InterPro" id="IPR000219">
    <property type="entry name" value="DH_dom"/>
</dbReference>
<feature type="compositionally biased region" description="Polar residues" evidence="1">
    <location>
        <begin position="724"/>
        <end position="737"/>
    </location>
</feature>
<dbReference type="Pfam" id="PF00621">
    <property type="entry name" value="RhoGEF"/>
    <property type="match status" value="1"/>
</dbReference>
<dbReference type="InterPro" id="IPR053793">
    <property type="entry name" value="PB1-like"/>
</dbReference>
<dbReference type="GO" id="GO:0030010">
    <property type="term" value="P:establishment of cell polarity"/>
    <property type="evidence" value="ECO:0007669"/>
    <property type="project" value="TreeGrafter"/>
</dbReference>
<dbReference type="PROSITE" id="PS50010">
    <property type="entry name" value="DH_2"/>
    <property type="match status" value="1"/>
</dbReference>
<evidence type="ECO:0000313" key="6">
    <source>
        <dbReference type="Proteomes" id="UP001050691"/>
    </source>
</evidence>
<dbReference type="InterPro" id="IPR053026">
    <property type="entry name" value="CDC42_GEF"/>
</dbReference>
<dbReference type="PROSITE" id="PS00741">
    <property type="entry name" value="DH_1"/>
    <property type="match status" value="1"/>
</dbReference>
<evidence type="ECO:0008006" key="7">
    <source>
        <dbReference type="Google" id="ProtNLM"/>
    </source>
</evidence>
<gene>
    <name evidence="5" type="ORF">Clacol_000705</name>
</gene>
<dbReference type="SMART" id="SM00233">
    <property type="entry name" value="PH"/>
    <property type="match status" value="1"/>
</dbReference>
<accession>A0AAV4ZZ64</accession>
<dbReference type="Gene3D" id="3.10.20.90">
    <property type="entry name" value="Phosphatidylinositol 3-kinase Catalytic Subunit, Chain A, domain 1"/>
    <property type="match status" value="1"/>
</dbReference>
<dbReference type="AlphaFoldDB" id="A0AAV4ZZ64"/>
<protein>
    <recommendedName>
        <fullName evidence="7">Rho guanine nucleotide exchange factor scd1</fullName>
    </recommendedName>
</protein>
<dbReference type="SUPFAM" id="SSF50729">
    <property type="entry name" value="PH domain-like"/>
    <property type="match status" value="1"/>
</dbReference>
<dbReference type="GO" id="GO:0031106">
    <property type="term" value="P:septin ring organization"/>
    <property type="evidence" value="ECO:0007669"/>
    <property type="project" value="TreeGrafter"/>
</dbReference>
<proteinExistence type="predicted"/>
<evidence type="ECO:0000313" key="5">
    <source>
        <dbReference type="EMBL" id="GJJ06513.1"/>
    </source>
</evidence>
<dbReference type="EMBL" id="BPWL01000001">
    <property type="protein sequence ID" value="GJJ06513.1"/>
    <property type="molecule type" value="Genomic_DNA"/>
</dbReference>
<dbReference type="Pfam" id="PF00564">
    <property type="entry name" value="PB1"/>
    <property type="match status" value="1"/>
</dbReference>
<dbReference type="InterPro" id="IPR010481">
    <property type="entry name" value="Cdc24/Scd1_N"/>
</dbReference>
<dbReference type="GO" id="GO:0043332">
    <property type="term" value="C:mating projection tip"/>
    <property type="evidence" value="ECO:0007669"/>
    <property type="project" value="TreeGrafter"/>
</dbReference>
<feature type="domain" description="PH" evidence="2">
    <location>
        <begin position="400"/>
        <end position="538"/>
    </location>
</feature>
<feature type="compositionally biased region" description="Polar residues" evidence="1">
    <location>
        <begin position="616"/>
        <end position="632"/>
    </location>
</feature>
<name>A0AAV4ZZ64_9AGAM</name>
<dbReference type="SUPFAM" id="SSF54277">
    <property type="entry name" value="CAD &amp; PB1 domains"/>
    <property type="match status" value="1"/>
</dbReference>
<evidence type="ECO:0000259" key="3">
    <source>
        <dbReference type="PROSITE" id="PS50010"/>
    </source>
</evidence>
<feature type="compositionally biased region" description="Basic and acidic residues" evidence="1">
    <location>
        <begin position="566"/>
        <end position="577"/>
    </location>
</feature>
<dbReference type="GO" id="GO:0035556">
    <property type="term" value="P:intracellular signal transduction"/>
    <property type="evidence" value="ECO:0007669"/>
    <property type="project" value="InterPro"/>
</dbReference>
<feature type="region of interest" description="Disordered" evidence="1">
    <location>
        <begin position="645"/>
        <end position="867"/>
    </location>
</feature>
<feature type="domain" description="PB1" evidence="4">
    <location>
        <begin position="876"/>
        <end position="958"/>
    </location>
</feature>
<dbReference type="Gene3D" id="1.20.900.10">
    <property type="entry name" value="Dbl homology (DH) domain"/>
    <property type="match status" value="1"/>
</dbReference>
<feature type="compositionally biased region" description="Low complexity" evidence="1">
    <location>
        <begin position="772"/>
        <end position="790"/>
    </location>
</feature>
<feature type="compositionally biased region" description="Low complexity" evidence="1">
    <location>
        <begin position="699"/>
        <end position="709"/>
    </location>
</feature>
<dbReference type="Proteomes" id="UP001050691">
    <property type="component" value="Unassembled WGS sequence"/>
</dbReference>
<reference evidence="5" key="1">
    <citation type="submission" date="2021-10" db="EMBL/GenBank/DDBJ databases">
        <title>De novo Genome Assembly of Clathrus columnatus (Basidiomycota, Fungi) Using Illumina and Nanopore Sequence Data.</title>
        <authorList>
            <person name="Ogiso-Tanaka E."/>
            <person name="Itagaki H."/>
            <person name="Hosoya T."/>
            <person name="Hosaka K."/>
        </authorList>
    </citation>
    <scope>NUCLEOTIDE SEQUENCE</scope>
    <source>
        <strain evidence="5">MO-923</strain>
    </source>
</reference>
<comment type="caution">
    <text evidence="5">The sequence shown here is derived from an EMBL/GenBank/DDBJ whole genome shotgun (WGS) entry which is preliminary data.</text>
</comment>
<dbReference type="InterPro" id="IPR033511">
    <property type="entry name" value="Cdc24/Scd1_PH_dom"/>
</dbReference>
<dbReference type="Pfam" id="PF15411">
    <property type="entry name" value="PH_10"/>
    <property type="match status" value="1"/>
</dbReference>
<feature type="domain" description="DH" evidence="3">
    <location>
        <begin position="222"/>
        <end position="376"/>
    </location>
</feature>
<dbReference type="InterPro" id="IPR035899">
    <property type="entry name" value="DBL_dom_sf"/>
</dbReference>
<dbReference type="GO" id="GO:0005085">
    <property type="term" value="F:guanyl-nucleotide exchange factor activity"/>
    <property type="evidence" value="ECO:0007669"/>
    <property type="project" value="InterPro"/>
</dbReference>
<evidence type="ECO:0000256" key="1">
    <source>
        <dbReference type="SAM" id="MobiDB-lite"/>
    </source>
</evidence>
<sequence length="958" mass="106974">MTTVATRKKSIVGANGIPSIDIPQQNNTLLNKAASQSTSLYQQCSQLRSRLMSIRDFHPFLELPIPQDDIRKSTDMVHDLWNRLQLGVPLVFLFNLLPPPAMRIGNINTDPNSIDLSLMASKDHTVRKSKQRPIAQVIMAIARLQKEGSWSPDLNFTVGDLLESDTNGFVKVVQTLSYLVERLPADVFVESSTLSLPPPSNNSQASFQSQHSGESVIPEEVERKNIIREMLETERKYVQDLEVMQARLLKLLDFQRKFLISMEQIAEIPWKEQTWGKLFTDNEDEFQVYEPYCANYTNATEVLLAEEQNLMSLSEVINPKSELPAFLIKPVQRICKYPLLLDQLVKKSSSTEYPLYDDLVEGSAAAKRVADKINEAQRRAENLQTVQTLQSRVEDWKGHHLSNFGDLLLDDIFLVTKSEVDREYHVFLFEKIILCCKEAVVVPSKKVAKNNSLLKKQSIHSTVPGGSGLSKKKNTPLLLKGRIFLNNVTSARRVPVPGDPHTLRVFWRGEDDTEYFTLRCRTEEQLKQWETAINRLIEVVNARRNSERLPAAQYFQRMKALKQEREQRALQVQHERTSSVNLQSPGTTGIPASRYPSSYRTEPWQNGNEGRGSHQPALSASTPGSIHPQSTYSFIDEHYGGEVDYFEYGQGKGSGRGTPSGTRRPGDYMSMPPEQRDNAQSYERPRAKTEEPSGQTLQSWRSQSSTGSSPAPLPPGAMPARTPMASTRINSDVNVGSNGVPPVMRPGLRSKFSSTRLRDDEEQQQTSSFSRTGSQTSITGTSGTRARSTSNPSQYTNSKANPPPLPTGHWNGGKTSDRNRGSGSSQSTGESSDYSPPHTGSPITSFGSVESSNGISTHSNGLRSTRSQAFGGSRKHVFIKVRYGEDLFTLDLSRSIQYEDLVASVGHKVRRCGPRRTNAPLRIKYEDEDGDLVNLSTTEDLQIAFDMAGGATLTLYVQ</sequence>
<dbReference type="Gene3D" id="2.30.29.30">
    <property type="entry name" value="Pleckstrin-homology domain (PH domain)/Phosphotyrosine-binding domain (PTB)"/>
    <property type="match status" value="1"/>
</dbReference>
<dbReference type="CDD" id="cd13246">
    <property type="entry name" value="PH_Scd1"/>
    <property type="match status" value="1"/>
</dbReference>
<dbReference type="SUPFAM" id="SSF48065">
    <property type="entry name" value="DBL homology domain (DH-domain)"/>
    <property type="match status" value="1"/>
</dbReference>
<dbReference type="CDD" id="cd05992">
    <property type="entry name" value="PB1"/>
    <property type="match status" value="1"/>
</dbReference>
<dbReference type="InterPro" id="IPR000270">
    <property type="entry name" value="PB1_dom"/>
</dbReference>
<feature type="compositionally biased region" description="Polar residues" evidence="1">
    <location>
        <begin position="791"/>
        <end position="800"/>
    </location>
</feature>
<feature type="region of interest" description="Disordered" evidence="1">
    <location>
        <begin position="566"/>
        <end position="632"/>
    </location>
</feature>
<evidence type="ECO:0000259" key="4">
    <source>
        <dbReference type="PROSITE" id="PS51745"/>
    </source>
</evidence>
<dbReference type="GO" id="GO:0005634">
    <property type="term" value="C:nucleus"/>
    <property type="evidence" value="ECO:0007669"/>
    <property type="project" value="TreeGrafter"/>
</dbReference>
<feature type="compositionally biased region" description="Low complexity" evidence="1">
    <location>
        <begin position="821"/>
        <end position="835"/>
    </location>
</feature>
<dbReference type="PANTHER" id="PTHR47339:SF1">
    <property type="entry name" value="CELL DIVISION CONTROL PROTEIN 24"/>
    <property type="match status" value="1"/>
</dbReference>
<dbReference type="CDD" id="cd00160">
    <property type="entry name" value="RhoGEF"/>
    <property type="match status" value="1"/>
</dbReference>
<dbReference type="Pfam" id="PF06395">
    <property type="entry name" value="CDC24"/>
    <property type="match status" value="1"/>
</dbReference>
<dbReference type="SMART" id="SM00325">
    <property type="entry name" value="RhoGEF"/>
    <property type="match status" value="1"/>
</dbReference>
<dbReference type="GO" id="GO:0005737">
    <property type="term" value="C:cytoplasm"/>
    <property type="evidence" value="ECO:0007669"/>
    <property type="project" value="TreeGrafter"/>
</dbReference>
<feature type="compositionally biased region" description="Polar residues" evidence="1">
    <location>
        <begin position="841"/>
        <end position="867"/>
    </location>
</feature>